<keyword evidence="2" id="KW-1185">Reference proteome</keyword>
<dbReference type="Proteomes" id="UP000071859">
    <property type="component" value="Unassembled WGS sequence"/>
</dbReference>
<evidence type="ECO:0000313" key="1">
    <source>
        <dbReference type="EMBL" id="SAL03070.1"/>
    </source>
</evidence>
<dbReference type="EMBL" id="FCOX02000052">
    <property type="protein sequence ID" value="SAL03070.1"/>
    <property type="molecule type" value="Genomic_DNA"/>
</dbReference>
<sequence length="153" mass="17213">MKIPVTVTTITAVMRDRLKLIRTEPQLIAPLDPSGLVFKWCVTEASYDLEPKIIKAQFGDGYAQRRPEGINTQACMWSLTMKNIDAATAGDVVTFLSDRNGVEVFNWTPPRQIVDEPVTQNVICPGWNLGYGQMIADGTLLYNLQFKFEQVFL</sequence>
<gene>
    <name evidence="1" type="ORF">AWB78_06499</name>
</gene>
<accession>A0A158E8P2</accession>
<organism evidence="1 2">
    <name type="scientific">Caballeronia calidae</name>
    <dbReference type="NCBI Taxonomy" id="1777139"/>
    <lineage>
        <taxon>Bacteria</taxon>
        <taxon>Pseudomonadati</taxon>
        <taxon>Pseudomonadota</taxon>
        <taxon>Betaproteobacteria</taxon>
        <taxon>Burkholderiales</taxon>
        <taxon>Burkholderiaceae</taxon>
        <taxon>Caballeronia</taxon>
    </lineage>
</organism>
<comment type="caution">
    <text evidence="1">The sequence shown here is derived from an EMBL/GenBank/DDBJ whole genome shotgun (WGS) entry which is preliminary data.</text>
</comment>
<name>A0A158E8P2_9BURK</name>
<dbReference type="RefSeq" id="WP_232477959.1">
    <property type="nucleotide sequence ID" value="NZ_FCOX02000052.1"/>
</dbReference>
<dbReference type="Pfam" id="PF05939">
    <property type="entry name" value="Phage_min_tail"/>
    <property type="match status" value="1"/>
</dbReference>
<proteinExistence type="predicted"/>
<dbReference type="InterPro" id="IPR010265">
    <property type="entry name" value="Phage_lambda_TipM"/>
</dbReference>
<evidence type="ECO:0000313" key="2">
    <source>
        <dbReference type="Proteomes" id="UP000071859"/>
    </source>
</evidence>
<reference evidence="1" key="1">
    <citation type="submission" date="2016-01" db="EMBL/GenBank/DDBJ databases">
        <authorList>
            <person name="Peeters C."/>
        </authorList>
    </citation>
    <scope>NUCLEOTIDE SEQUENCE</scope>
    <source>
        <strain evidence="1">LMG 29321</strain>
    </source>
</reference>
<dbReference type="AlphaFoldDB" id="A0A158E8P2"/>
<protein>
    <submittedName>
        <fullName evidence="1">Phage minor tail protein</fullName>
    </submittedName>
</protein>